<dbReference type="InterPro" id="IPR008136">
    <property type="entry name" value="CinA_C"/>
</dbReference>
<dbReference type="Proteomes" id="UP000035199">
    <property type="component" value="Chromosome"/>
</dbReference>
<dbReference type="SUPFAM" id="SSF142433">
    <property type="entry name" value="CinA-like"/>
    <property type="match status" value="1"/>
</dbReference>
<evidence type="ECO:0000313" key="2">
    <source>
        <dbReference type="EMBL" id="AKK06152.1"/>
    </source>
</evidence>
<gene>
    <name evidence="2" type="ORF">CMUST_09175</name>
</gene>
<dbReference type="Gene3D" id="3.90.950.20">
    <property type="entry name" value="CinA-like"/>
    <property type="match status" value="1"/>
</dbReference>
<evidence type="ECO:0000313" key="3">
    <source>
        <dbReference type="Proteomes" id="UP000035199"/>
    </source>
</evidence>
<dbReference type="STRING" id="571915.CMUST_09175"/>
<reference evidence="2 3" key="1">
    <citation type="journal article" date="2015" name="Genome Announc.">
        <title>Complete Genome Sequence of the Type Strain Corynebacterium mustelae DSM 45274, Isolated from Various Tissues of a Male Ferret with Lethal Sepsis.</title>
        <authorList>
            <person name="Ruckert C."/>
            <person name="Eimer J."/>
            <person name="Winkler A."/>
            <person name="Tauch A."/>
        </authorList>
    </citation>
    <scope>NUCLEOTIDE SEQUENCE [LARGE SCALE GENOMIC DNA]</scope>
    <source>
        <strain evidence="2 3">DSM 45274</strain>
    </source>
</reference>
<dbReference type="InterPro" id="IPR036653">
    <property type="entry name" value="CinA-like_C"/>
</dbReference>
<dbReference type="NCBIfam" id="TIGR00199">
    <property type="entry name" value="PncC_domain"/>
    <property type="match status" value="1"/>
</dbReference>
<proteinExistence type="predicted"/>
<dbReference type="Pfam" id="PF02464">
    <property type="entry name" value="CinA"/>
    <property type="match status" value="1"/>
</dbReference>
<accession>A0A0G3H4Z5</accession>
<evidence type="ECO:0000259" key="1">
    <source>
        <dbReference type="Pfam" id="PF02464"/>
    </source>
</evidence>
<feature type="domain" description="CinA C-terminal" evidence="1">
    <location>
        <begin position="7"/>
        <end position="169"/>
    </location>
</feature>
<sequence length="175" mass="17769">MFSVSSQANVVVSTMTRLGHTLSACESLTAGLFCATIAGIPGASAVLTGGLVTYATPLKAVIGGVPDDVLAINGPVSKATVLHMAAHVKKTCLSDWGISLSGVAGPDMQDGHPVGEVWIGLARPDNSVSAHLAGDLLTEAPQSDHRLLIGDRATIRQTAVSAALGLLISELSAYS</sequence>
<keyword evidence="3" id="KW-1185">Reference proteome</keyword>
<dbReference type="PATRIC" id="fig|571915.4.peg.1945"/>
<name>A0A0G3H4Z5_9CORY</name>
<reference evidence="3" key="2">
    <citation type="submission" date="2015-05" db="EMBL/GenBank/DDBJ databases">
        <title>Complete genome sequence of Corynebacterium mustelae DSM 45274, isolated from various tissues of a male ferret with lethal sepsis.</title>
        <authorList>
            <person name="Ruckert C."/>
            <person name="Albersmeier A."/>
            <person name="Winkler A."/>
            <person name="Tauch A."/>
        </authorList>
    </citation>
    <scope>NUCLEOTIDE SEQUENCE [LARGE SCALE GENOMIC DNA]</scope>
    <source>
        <strain evidence="3">DSM 45274</strain>
    </source>
</reference>
<dbReference type="OrthoDB" id="1253990at2"/>
<dbReference type="EMBL" id="CP011542">
    <property type="protein sequence ID" value="AKK06152.1"/>
    <property type="molecule type" value="Genomic_DNA"/>
</dbReference>
<organism evidence="2 3">
    <name type="scientific">Corynebacterium mustelae</name>
    <dbReference type="NCBI Taxonomy" id="571915"/>
    <lineage>
        <taxon>Bacteria</taxon>
        <taxon>Bacillati</taxon>
        <taxon>Actinomycetota</taxon>
        <taxon>Actinomycetes</taxon>
        <taxon>Mycobacteriales</taxon>
        <taxon>Corynebacteriaceae</taxon>
        <taxon>Corynebacterium</taxon>
    </lineage>
</organism>
<dbReference type="RefSeq" id="WP_047262236.1">
    <property type="nucleotide sequence ID" value="NZ_CP011542.1"/>
</dbReference>
<dbReference type="KEGG" id="cmv:CMUST_09175"/>
<protein>
    <submittedName>
        <fullName evidence="2">Competence/damage-inducible protein CinA-like protein</fullName>
    </submittedName>
</protein>
<dbReference type="AlphaFoldDB" id="A0A0G3H4Z5"/>